<name>A0A0F8XKQ3_9ZZZZ</name>
<organism evidence="1">
    <name type="scientific">marine sediment metagenome</name>
    <dbReference type="NCBI Taxonomy" id="412755"/>
    <lineage>
        <taxon>unclassified sequences</taxon>
        <taxon>metagenomes</taxon>
        <taxon>ecological metagenomes</taxon>
    </lineage>
</organism>
<gene>
    <name evidence="1" type="ORF">LCGC14_3011930</name>
</gene>
<sequence>MRIVDGDIFLTMPNGMIFRDINLQTGKPIGPKMIKTFVIKDVCDKDAIGYYYKFAATGEECSARMNCPAACKFLIIDAKGVKR</sequence>
<dbReference type="AlphaFoldDB" id="A0A0F8XKQ3"/>
<reference evidence="1" key="1">
    <citation type="journal article" date="2015" name="Nature">
        <title>Complex archaea that bridge the gap between prokaryotes and eukaryotes.</title>
        <authorList>
            <person name="Spang A."/>
            <person name="Saw J.H."/>
            <person name="Jorgensen S.L."/>
            <person name="Zaremba-Niedzwiedzka K."/>
            <person name="Martijn J."/>
            <person name="Lind A.E."/>
            <person name="van Eijk R."/>
            <person name="Schleper C."/>
            <person name="Guy L."/>
            <person name="Ettema T.J."/>
        </authorList>
    </citation>
    <scope>NUCLEOTIDE SEQUENCE</scope>
</reference>
<evidence type="ECO:0000313" key="1">
    <source>
        <dbReference type="EMBL" id="KKK61680.1"/>
    </source>
</evidence>
<protein>
    <submittedName>
        <fullName evidence="1">Uncharacterized protein</fullName>
    </submittedName>
</protein>
<dbReference type="EMBL" id="LAZR01062363">
    <property type="protein sequence ID" value="KKK61680.1"/>
    <property type="molecule type" value="Genomic_DNA"/>
</dbReference>
<proteinExistence type="predicted"/>
<comment type="caution">
    <text evidence="1">The sequence shown here is derived from an EMBL/GenBank/DDBJ whole genome shotgun (WGS) entry which is preliminary data.</text>
</comment>
<accession>A0A0F8XKQ3</accession>